<accession>A0A3N4LGA9</accession>
<dbReference type="STRING" id="1051890.A0A3N4LGA9"/>
<dbReference type="AlphaFoldDB" id="A0A3N4LGA9"/>
<feature type="compositionally biased region" description="Basic and acidic residues" evidence="1">
    <location>
        <begin position="620"/>
        <end position="634"/>
    </location>
</feature>
<evidence type="ECO:0000256" key="1">
    <source>
        <dbReference type="SAM" id="MobiDB-lite"/>
    </source>
</evidence>
<feature type="compositionally biased region" description="Low complexity" evidence="1">
    <location>
        <begin position="291"/>
        <end position="302"/>
    </location>
</feature>
<feature type="compositionally biased region" description="Polar residues" evidence="1">
    <location>
        <begin position="183"/>
        <end position="208"/>
    </location>
</feature>
<feature type="region of interest" description="Disordered" evidence="1">
    <location>
        <begin position="277"/>
        <end position="326"/>
    </location>
</feature>
<feature type="compositionally biased region" description="Polar residues" evidence="1">
    <location>
        <begin position="27"/>
        <end position="49"/>
    </location>
</feature>
<feature type="compositionally biased region" description="Basic and acidic residues" evidence="1">
    <location>
        <begin position="230"/>
        <end position="251"/>
    </location>
</feature>
<feature type="compositionally biased region" description="Polar residues" evidence="1">
    <location>
        <begin position="585"/>
        <end position="614"/>
    </location>
</feature>
<keyword evidence="3" id="KW-1185">Reference proteome</keyword>
<protein>
    <submittedName>
        <fullName evidence="2">Uncharacterized protein</fullName>
    </submittedName>
</protein>
<dbReference type="OrthoDB" id="5369729at2759"/>
<feature type="compositionally biased region" description="Polar residues" evidence="1">
    <location>
        <begin position="160"/>
        <end position="170"/>
    </location>
</feature>
<feature type="region of interest" description="Disordered" evidence="1">
    <location>
        <begin position="451"/>
        <end position="493"/>
    </location>
</feature>
<evidence type="ECO:0000313" key="3">
    <source>
        <dbReference type="Proteomes" id="UP000267821"/>
    </source>
</evidence>
<feature type="compositionally biased region" description="Polar residues" evidence="1">
    <location>
        <begin position="773"/>
        <end position="802"/>
    </location>
</feature>
<proteinExistence type="predicted"/>
<feature type="compositionally biased region" description="Low complexity" evidence="1">
    <location>
        <begin position="109"/>
        <end position="141"/>
    </location>
</feature>
<feature type="compositionally biased region" description="Polar residues" evidence="1">
    <location>
        <begin position="481"/>
        <end position="493"/>
    </location>
</feature>
<evidence type="ECO:0000313" key="2">
    <source>
        <dbReference type="EMBL" id="RPB21907.1"/>
    </source>
</evidence>
<feature type="region of interest" description="Disordered" evidence="1">
    <location>
        <begin position="745"/>
        <end position="834"/>
    </location>
</feature>
<dbReference type="EMBL" id="ML121556">
    <property type="protein sequence ID" value="RPB21907.1"/>
    <property type="molecule type" value="Genomic_DNA"/>
</dbReference>
<gene>
    <name evidence="2" type="ORF">L211DRAFT_410086</name>
</gene>
<dbReference type="InParanoid" id="A0A3N4LGA9"/>
<feature type="region of interest" description="Disordered" evidence="1">
    <location>
        <begin position="585"/>
        <end position="645"/>
    </location>
</feature>
<feature type="compositionally biased region" description="Low complexity" evidence="1">
    <location>
        <begin position="462"/>
        <end position="480"/>
    </location>
</feature>
<organism evidence="2 3">
    <name type="scientific">Terfezia boudieri ATCC MYA-4762</name>
    <dbReference type="NCBI Taxonomy" id="1051890"/>
    <lineage>
        <taxon>Eukaryota</taxon>
        <taxon>Fungi</taxon>
        <taxon>Dikarya</taxon>
        <taxon>Ascomycota</taxon>
        <taxon>Pezizomycotina</taxon>
        <taxon>Pezizomycetes</taxon>
        <taxon>Pezizales</taxon>
        <taxon>Pezizaceae</taxon>
        <taxon>Terfezia</taxon>
    </lineage>
</organism>
<reference evidence="2 3" key="1">
    <citation type="journal article" date="2018" name="Nat. Ecol. Evol.">
        <title>Pezizomycetes genomes reveal the molecular basis of ectomycorrhizal truffle lifestyle.</title>
        <authorList>
            <person name="Murat C."/>
            <person name="Payen T."/>
            <person name="Noel B."/>
            <person name="Kuo A."/>
            <person name="Morin E."/>
            <person name="Chen J."/>
            <person name="Kohler A."/>
            <person name="Krizsan K."/>
            <person name="Balestrini R."/>
            <person name="Da Silva C."/>
            <person name="Montanini B."/>
            <person name="Hainaut M."/>
            <person name="Levati E."/>
            <person name="Barry K.W."/>
            <person name="Belfiori B."/>
            <person name="Cichocki N."/>
            <person name="Clum A."/>
            <person name="Dockter R.B."/>
            <person name="Fauchery L."/>
            <person name="Guy J."/>
            <person name="Iotti M."/>
            <person name="Le Tacon F."/>
            <person name="Lindquist E.A."/>
            <person name="Lipzen A."/>
            <person name="Malagnac F."/>
            <person name="Mello A."/>
            <person name="Molinier V."/>
            <person name="Miyauchi S."/>
            <person name="Poulain J."/>
            <person name="Riccioni C."/>
            <person name="Rubini A."/>
            <person name="Sitrit Y."/>
            <person name="Splivallo R."/>
            <person name="Traeger S."/>
            <person name="Wang M."/>
            <person name="Zifcakova L."/>
            <person name="Wipf D."/>
            <person name="Zambonelli A."/>
            <person name="Paolocci F."/>
            <person name="Nowrousian M."/>
            <person name="Ottonello S."/>
            <person name="Baldrian P."/>
            <person name="Spatafora J.W."/>
            <person name="Henrissat B."/>
            <person name="Nagy L.G."/>
            <person name="Aury J.M."/>
            <person name="Wincker P."/>
            <person name="Grigoriev I.V."/>
            <person name="Bonfante P."/>
            <person name="Martin F.M."/>
        </authorList>
    </citation>
    <scope>NUCLEOTIDE SEQUENCE [LARGE SCALE GENOMIC DNA]</scope>
    <source>
        <strain evidence="2 3">ATCC MYA-4762</strain>
    </source>
</reference>
<name>A0A3N4LGA9_9PEZI</name>
<feature type="region of interest" description="Disordered" evidence="1">
    <location>
        <begin position="1"/>
        <end position="260"/>
    </location>
</feature>
<dbReference type="Proteomes" id="UP000267821">
    <property type="component" value="Unassembled WGS sequence"/>
</dbReference>
<feature type="compositionally biased region" description="Basic and acidic residues" evidence="1">
    <location>
        <begin position="762"/>
        <end position="772"/>
    </location>
</feature>
<sequence>MRPSVNLLAPHHQLHHAPSRESRRELNASSSSAILYSTAHLSSGASTAASARDLKRHRSSTLEESPLPLDSKAATGRISTSTSKVPPTPGRKPSLLQKKPAAAPLYIKTSTSRTTASTSHARPPSAVPTTPTTLTSPKATSYSTLASPTTPPLKRKQPARFSSNGISTSAGPPPSLAYRKTNGIEQQRSYTPKTPTATRTRELSSTPITIRGGGGVQQSERMEVDDDEKDQDRTIRGLEDLPRQSIDSRREEEDDDIAMTDYDSNKDLFLSLAKAEPPRVGINASRRTQERQQQSRIAQRSSMPPPARPVSYSDASDVSPLTFPTNRKSVPVPVVDALAEAMEHGSRDASLRGLSSLKRESSEGIERVATPERGSSSHKFALNLNPTTKTLNPSPLQQDRTIASMLEQDKLERENSVAGDTASTVSTNAASVWDELEELKSRIHKLEVTGNTVGFGKGSDSSGGRPRTATTTATTLSSSPRNNNISGQSPSASMVGNSVHPLLHQALSRTKPLIDPEVYKFLEATAKDAFAIVDIVGSNGTSGAVTSPPSSLDRQVRRKIDSLCRSLTELSLALSEVATHANQQIPATLPAPNQTPSGSFTSVDSYGSQRSHLSSIGRPMTREGGLESRLEERSATGLGLRNGRDSVLGDRKLLSRRLEIIDSPRRPSMQNLSAPSGLQGLQQSVSYSDITRRAAPGSSAGLDAALKLERAKAQRAEAMNRSIPEPIGRNRDGQVDHIMQDLEMQDRTPSRATADMMRASRRRAEERDREVEQLTNELSSSRRPTMYHNRNSSNATVTQSNLAAPAAGQRNSPLNAMRSLDREREDGPNISSMDRMARRSLLTRSMQEQSTQPLSPMDAGRRFFDERGVCVCCCREERGRV</sequence>